<gene>
    <name evidence="2" type="ORF">A2U01_0025694</name>
</gene>
<dbReference type="EMBL" id="LXQA010056083">
    <property type="protein sequence ID" value="MCI04647.1"/>
    <property type="molecule type" value="Genomic_DNA"/>
</dbReference>
<feature type="compositionally biased region" description="Basic and acidic residues" evidence="1">
    <location>
        <begin position="89"/>
        <end position="98"/>
    </location>
</feature>
<keyword evidence="3" id="KW-1185">Reference proteome</keyword>
<reference evidence="2 3" key="1">
    <citation type="journal article" date="2018" name="Front. Plant Sci.">
        <title>Red Clover (Trifolium pratense) and Zigzag Clover (T. medium) - A Picture of Genomic Similarities and Differences.</title>
        <authorList>
            <person name="Dluhosova J."/>
            <person name="Istvanek J."/>
            <person name="Nedelnik J."/>
            <person name="Repkova J."/>
        </authorList>
    </citation>
    <scope>NUCLEOTIDE SEQUENCE [LARGE SCALE GENOMIC DNA]</scope>
    <source>
        <strain evidence="3">cv. 10/8</strain>
        <tissue evidence="2">Leaf</tissue>
    </source>
</reference>
<protein>
    <submittedName>
        <fullName evidence="2">RNA-binding protein</fullName>
    </submittedName>
</protein>
<dbReference type="Proteomes" id="UP000265520">
    <property type="component" value="Unassembled WGS sequence"/>
</dbReference>
<evidence type="ECO:0000256" key="1">
    <source>
        <dbReference type="SAM" id="MobiDB-lite"/>
    </source>
</evidence>
<organism evidence="2 3">
    <name type="scientific">Trifolium medium</name>
    <dbReference type="NCBI Taxonomy" id="97028"/>
    <lineage>
        <taxon>Eukaryota</taxon>
        <taxon>Viridiplantae</taxon>
        <taxon>Streptophyta</taxon>
        <taxon>Embryophyta</taxon>
        <taxon>Tracheophyta</taxon>
        <taxon>Spermatophyta</taxon>
        <taxon>Magnoliopsida</taxon>
        <taxon>eudicotyledons</taxon>
        <taxon>Gunneridae</taxon>
        <taxon>Pentapetalae</taxon>
        <taxon>rosids</taxon>
        <taxon>fabids</taxon>
        <taxon>Fabales</taxon>
        <taxon>Fabaceae</taxon>
        <taxon>Papilionoideae</taxon>
        <taxon>50 kb inversion clade</taxon>
        <taxon>NPAAA clade</taxon>
        <taxon>Hologalegina</taxon>
        <taxon>IRL clade</taxon>
        <taxon>Trifolieae</taxon>
        <taxon>Trifolium</taxon>
    </lineage>
</organism>
<feature type="region of interest" description="Disordered" evidence="1">
    <location>
        <begin position="1"/>
        <end position="98"/>
    </location>
</feature>
<evidence type="ECO:0000313" key="2">
    <source>
        <dbReference type="EMBL" id="MCI04647.1"/>
    </source>
</evidence>
<feature type="compositionally biased region" description="Basic and acidic residues" evidence="1">
    <location>
        <begin position="48"/>
        <end position="70"/>
    </location>
</feature>
<feature type="compositionally biased region" description="Low complexity" evidence="1">
    <location>
        <begin position="27"/>
        <end position="37"/>
    </location>
</feature>
<accession>A0A392NXZ5</accession>
<dbReference type="AlphaFoldDB" id="A0A392NXZ5"/>
<name>A0A392NXZ5_9FABA</name>
<comment type="caution">
    <text evidence="2">The sequence shown here is derived from an EMBL/GenBank/DDBJ whole genome shotgun (WGS) entry which is preliminary data.</text>
</comment>
<proteinExistence type="predicted"/>
<evidence type="ECO:0000313" key="3">
    <source>
        <dbReference type="Proteomes" id="UP000265520"/>
    </source>
</evidence>
<sequence>MSKALELGGSELGGYTLSVDEAKPRDSQGSGSRGISSRGRRFGSGGRDGGRGRFGGRDGGRGRFGGRDGGGRNGRGRGRGFNKPSFASEGKKTTFADD</sequence>